<keyword evidence="3" id="KW-0732">Signal</keyword>
<dbReference type="PANTHER" id="PTHR34596:SF2">
    <property type="entry name" value="CHITOPORIN"/>
    <property type="match status" value="1"/>
</dbReference>
<organism evidence="4 5">
    <name type="scientific">Sulfurimonas lithotrophica</name>
    <dbReference type="NCBI Taxonomy" id="2590022"/>
    <lineage>
        <taxon>Bacteria</taxon>
        <taxon>Pseudomonadati</taxon>
        <taxon>Campylobacterota</taxon>
        <taxon>Epsilonproteobacteria</taxon>
        <taxon>Campylobacterales</taxon>
        <taxon>Sulfurimonadaceae</taxon>
        <taxon>Sulfurimonas</taxon>
    </lineage>
</organism>
<evidence type="ECO:0000313" key="4">
    <source>
        <dbReference type="EMBL" id="QFR49243.1"/>
    </source>
</evidence>
<sequence>MGIKIKYLFLIFLSNILYADATGSISFFHYDINKKDSSKDAYSTALGGSLKYTTDSFNNLFASVAFHNSTPILENKNKNLTSLFNKEKDADALTVISESFLAYKTKNTILKVGNFLLNTPLMNKSSARIVPWSYQGASLVIKNIFKSSIQLSFVNKIRNFASDKYTKQSLTGGINDGIAMIGFKHHPIEPLDVHLYYYRAPSLYDSSFFQIDYKDNFINDKLLFCVGFQNIKTYDEMDVDLIGLRTGIFTDNLDITLNYTKNDGIDKADGYGGLSKIYTASMISNGRGENKAEAVMLKANIELELIKKQSSELSFWLADIDSKSSEYKSYYTHFRHNTNNFTTFYLRYEYQDFKDNDKDAHYLRFITTYLF</sequence>
<dbReference type="KEGG" id="sulg:FJR48_05665"/>
<dbReference type="Pfam" id="PF03573">
    <property type="entry name" value="OprD"/>
    <property type="match status" value="1"/>
</dbReference>
<evidence type="ECO:0000256" key="3">
    <source>
        <dbReference type="ARBA" id="ARBA00022729"/>
    </source>
</evidence>
<proteinExistence type="inferred from homology"/>
<dbReference type="GO" id="GO:0015288">
    <property type="term" value="F:porin activity"/>
    <property type="evidence" value="ECO:0007669"/>
    <property type="project" value="TreeGrafter"/>
</dbReference>
<keyword evidence="5" id="KW-1185">Reference proteome</keyword>
<accession>A0A5P8P0K9</accession>
<dbReference type="EMBL" id="CP043617">
    <property type="protein sequence ID" value="QFR49243.1"/>
    <property type="molecule type" value="Genomic_DNA"/>
</dbReference>
<dbReference type="InterPro" id="IPR023614">
    <property type="entry name" value="Porin_dom_sf"/>
</dbReference>
<dbReference type="Proteomes" id="UP000326944">
    <property type="component" value="Chromosome"/>
</dbReference>
<reference evidence="4 5" key="1">
    <citation type="submission" date="2019-09" db="EMBL/GenBank/DDBJ databases">
        <title>Sulfurimonas gotlandica sp. nov., a chemoautotrophic and psychrotolerant epsilonproteobacterium isolated from a pelagic redoxcline, and an emended description of the genus Sulfurimonas.</title>
        <authorList>
            <person name="Wang S."/>
            <person name="Jiang L."/>
            <person name="Shao S."/>
        </authorList>
    </citation>
    <scope>NUCLEOTIDE SEQUENCE [LARGE SCALE GENOMIC DNA]</scope>
    <source>
        <strain evidence="4 5">GYSZ_1</strain>
    </source>
</reference>
<evidence type="ECO:0000313" key="5">
    <source>
        <dbReference type="Proteomes" id="UP000326944"/>
    </source>
</evidence>
<evidence type="ECO:0000256" key="2">
    <source>
        <dbReference type="ARBA" id="ARBA00022448"/>
    </source>
</evidence>
<gene>
    <name evidence="4" type="ORF">FJR48_05665</name>
</gene>
<comment type="similarity">
    <text evidence="1">Belongs to the outer membrane porin (Opr) (TC 1.B.25) family.</text>
</comment>
<dbReference type="InterPro" id="IPR005318">
    <property type="entry name" value="OM_porin_bac"/>
</dbReference>
<protein>
    <submittedName>
        <fullName evidence="4">OprD family porin</fullName>
    </submittedName>
</protein>
<dbReference type="AlphaFoldDB" id="A0A5P8P0K9"/>
<dbReference type="RefSeq" id="WP_152307186.1">
    <property type="nucleotide sequence ID" value="NZ_CP043617.1"/>
</dbReference>
<dbReference type="GO" id="GO:0016020">
    <property type="term" value="C:membrane"/>
    <property type="evidence" value="ECO:0007669"/>
    <property type="project" value="InterPro"/>
</dbReference>
<dbReference type="PANTHER" id="PTHR34596">
    <property type="entry name" value="CHITOPORIN"/>
    <property type="match status" value="1"/>
</dbReference>
<dbReference type="Gene3D" id="2.40.160.10">
    <property type="entry name" value="Porin"/>
    <property type="match status" value="1"/>
</dbReference>
<evidence type="ECO:0000256" key="1">
    <source>
        <dbReference type="ARBA" id="ARBA00009075"/>
    </source>
</evidence>
<keyword evidence="2" id="KW-0813">Transport</keyword>
<dbReference type="OrthoDB" id="5334187at2"/>
<name>A0A5P8P0K9_9BACT</name>